<protein>
    <recommendedName>
        <fullName evidence="6">Dehydrogenase</fullName>
    </recommendedName>
</protein>
<dbReference type="PRINTS" id="PR00081">
    <property type="entry name" value="GDHRDH"/>
</dbReference>
<dbReference type="GO" id="GO:0016491">
    <property type="term" value="F:oxidoreductase activity"/>
    <property type="evidence" value="ECO:0007669"/>
    <property type="project" value="UniProtKB-KW"/>
</dbReference>
<evidence type="ECO:0000256" key="2">
    <source>
        <dbReference type="ARBA" id="ARBA00023002"/>
    </source>
</evidence>
<dbReference type="EMBL" id="BTSY01000004">
    <property type="protein sequence ID" value="GMT23657.1"/>
    <property type="molecule type" value="Genomic_DNA"/>
</dbReference>
<dbReference type="InterPro" id="IPR051468">
    <property type="entry name" value="Fungal_SecMetab_SDRs"/>
</dbReference>
<comment type="similarity">
    <text evidence="3">Belongs to the short-chain dehydrogenases/reductases (SDR) family.</text>
</comment>
<evidence type="ECO:0000256" key="1">
    <source>
        <dbReference type="ARBA" id="ARBA00022857"/>
    </source>
</evidence>
<gene>
    <name evidence="4" type="ORF">PFISCL1PPCAC_14954</name>
</gene>
<feature type="non-terminal residue" evidence="4">
    <location>
        <position position="1"/>
    </location>
</feature>
<keyword evidence="1" id="KW-0521">NADP</keyword>
<comment type="caution">
    <text evidence="4">The sequence shown here is derived from an EMBL/GenBank/DDBJ whole genome shotgun (WGS) entry which is preliminary data.</text>
</comment>
<proteinExistence type="inferred from homology"/>
<dbReference type="Proteomes" id="UP001432322">
    <property type="component" value="Unassembled WGS sequence"/>
</dbReference>
<evidence type="ECO:0000313" key="5">
    <source>
        <dbReference type="Proteomes" id="UP001432322"/>
    </source>
</evidence>
<dbReference type="PRINTS" id="PR00080">
    <property type="entry name" value="SDRFAMILY"/>
</dbReference>
<organism evidence="4 5">
    <name type="scientific">Pristionchus fissidentatus</name>
    <dbReference type="NCBI Taxonomy" id="1538716"/>
    <lineage>
        <taxon>Eukaryota</taxon>
        <taxon>Metazoa</taxon>
        <taxon>Ecdysozoa</taxon>
        <taxon>Nematoda</taxon>
        <taxon>Chromadorea</taxon>
        <taxon>Rhabditida</taxon>
        <taxon>Rhabditina</taxon>
        <taxon>Diplogasteromorpha</taxon>
        <taxon>Diplogasteroidea</taxon>
        <taxon>Neodiplogasteridae</taxon>
        <taxon>Pristionchus</taxon>
    </lineage>
</organism>
<dbReference type="Gene3D" id="3.40.50.720">
    <property type="entry name" value="NAD(P)-binding Rossmann-like Domain"/>
    <property type="match status" value="1"/>
</dbReference>
<evidence type="ECO:0008006" key="6">
    <source>
        <dbReference type="Google" id="ProtNLM"/>
    </source>
</evidence>
<accession>A0AAV5VY80</accession>
<dbReference type="InterPro" id="IPR036291">
    <property type="entry name" value="NAD(P)-bd_dom_sf"/>
</dbReference>
<name>A0AAV5VY80_9BILA</name>
<keyword evidence="2" id="KW-0560">Oxidoreductase</keyword>
<reference evidence="4" key="1">
    <citation type="submission" date="2023-10" db="EMBL/GenBank/DDBJ databases">
        <title>Genome assembly of Pristionchus species.</title>
        <authorList>
            <person name="Yoshida K."/>
            <person name="Sommer R.J."/>
        </authorList>
    </citation>
    <scope>NUCLEOTIDE SEQUENCE</scope>
    <source>
        <strain evidence="4">RS5133</strain>
    </source>
</reference>
<dbReference type="AlphaFoldDB" id="A0AAV5VY80"/>
<dbReference type="PANTHER" id="PTHR43544">
    <property type="entry name" value="SHORT-CHAIN DEHYDROGENASE/REDUCTASE"/>
    <property type="match status" value="1"/>
</dbReference>
<dbReference type="Pfam" id="PF00106">
    <property type="entry name" value="adh_short"/>
    <property type="match status" value="1"/>
</dbReference>
<sequence>SMSPSSLLITGGNRGIGLGFVHFYLSRPDVKHVFATAREPEKAEDLLSISDPRLHIIKMDVQSDESIISAEKEVSSILNGLGLNLLINNSGVATRYDIDSPPSRQSILSTLDVNVAGPIVVSQVFLPLLRLASSSLSSLPISVSRAAIINISSGAASIQDNKSGGMIVYRTSKTALNSLTKTFSIHTAKDGILTLAILPGYVVTRMTGHNGELTVEQSIKLMTDSFEKFGEVHQGGFFSKNGEPFP</sequence>
<dbReference type="InterPro" id="IPR002347">
    <property type="entry name" value="SDR_fam"/>
</dbReference>
<dbReference type="PANTHER" id="PTHR43544:SF7">
    <property type="entry name" value="NADB-LER2"/>
    <property type="match status" value="1"/>
</dbReference>
<evidence type="ECO:0000256" key="3">
    <source>
        <dbReference type="RuleBase" id="RU000363"/>
    </source>
</evidence>
<keyword evidence="5" id="KW-1185">Reference proteome</keyword>
<dbReference type="GO" id="GO:0005737">
    <property type="term" value="C:cytoplasm"/>
    <property type="evidence" value="ECO:0007669"/>
    <property type="project" value="TreeGrafter"/>
</dbReference>
<evidence type="ECO:0000313" key="4">
    <source>
        <dbReference type="EMBL" id="GMT23657.1"/>
    </source>
</evidence>
<dbReference type="SUPFAM" id="SSF51735">
    <property type="entry name" value="NAD(P)-binding Rossmann-fold domains"/>
    <property type="match status" value="1"/>
</dbReference>
<feature type="non-terminal residue" evidence="4">
    <location>
        <position position="246"/>
    </location>
</feature>